<evidence type="ECO:0000313" key="4">
    <source>
        <dbReference type="EMBL" id="RSU13022.1"/>
    </source>
</evidence>
<dbReference type="InterPro" id="IPR001647">
    <property type="entry name" value="HTH_TetR"/>
</dbReference>
<reference evidence="4 5" key="1">
    <citation type="submission" date="2017-05" db="EMBL/GenBank/DDBJ databases">
        <title>Vagococcus spp. assemblies.</title>
        <authorList>
            <person name="Gulvik C.A."/>
        </authorList>
    </citation>
    <scope>NUCLEOTIDE SEQUENCE [LARGE SCALE GENOMIC DNA]</scope>
    <source>
        <strain evidence="4 5">CCUG 51432</strain>
    </source>
</reference>
<dbReference type="AlphaFoldDB" id="A0A430AY77"/>
<dbReference type="EMBL" id="NGKA01000006">
    <property type="protein sequence ID" value="RSU13022.1"/>
    <property type="molecule type" value="Genomic_DNA"/>
</dbReference>
<evidence type="ECO:0000256" key="1">
    <source>
        <dbReference type="ARBA" id="ARBA00023125"/>
    </source>
</evidence>
<evidence type="ECO:0000259" key="3">
    <source>
        <dbReference type="PROSITE" id="PS50977"/>
    </source>
</evidence>
<feature type="domain" description="HTH tetR-type" evidence="3">
    <location>
        <begin position="10"/>
        <end position="70"/>
    </location>
</feature>
<dbReference type="PANTHER" id="PTHR43479">
    <property type="entry name" value="ACREF/ENVCD OPERON REPRESSOR-RELATED"/>
    <property type="match status" value="1"/>
</dbReference>
<keyword evidence="1 2" id="KW-0238">DNA-binding</keyword>
<proteinExistence type="predicted"/>
<dbReference type="InterPro" id="IPR050624">
    <property type="entry name" value="HTH-type_Tx_Regulator"/>
</dbReference>
<sequence>MEGKIDPRVLKTRRKLKGAFLKLLSVQSLSNFNIKDLTQTAEVTRGTFYLHYKDKDTFVTAMMEQLVSELFAATMIEKEGQDTKYFSLNRMLEFVEEHPEFFDALLKDEDAFDYRQLLEYSLMTCIDDYKEAAGIADGKIPKEILLNYLMYTLLGYVDGWISQGKIYATHYMANNLKKILMSEFIEDVGLTEFFVVED</sequence>
<gene>
    <name evidence="4" type="ORF">CBF29_04965</name>
</gene>
<keyword evidence="5" id="KW-1185">Reference proteome</keyword>
<evidence type="ECO:0000256" key="2">
    <source>
        <dbReference type="PROSITE-ProRule" id="PRU00335"/>
    </source>
</evidence>
<dbReference type="Proteomes" id="UP000287605">
    <property type="component" value="Unassembled WGS sequence"/>
</dbReference>
<dbReference type="PANTHER" id="PTHR43479:SF7">
    <property type="entry name" value="TETR-FAMILY TRANSCRIPTIONAL REGULATOR"/>
    <property type="match status" value="1"/>
</dbReference>
<dbReference type="RefSeq" id="WP_170169997.1">
    <property type="nucleotide sequence ID" value="NZ_NGKA01000006.1"/>
</dbReference>
<organism evidence="4 5">
    <name type="scientific">Vagococcus elongatus</name>
    <dbReference type="NCBI Taxonomy" id="180344"/>
    <lineage>
        <taxon>Bacteria</taxon>
        <taxon>Bacillati</taxon>
        <taxon>Bacillota</taxon>
        <taxon>Bacilli</taxon>
        <taxon>Lactobacillales</taxon>
        <taxon>Enterococcaceae</taxon>
        <taxon>Vagococcus</taxon>
    </lineage>
</organism>
<accession>A0A430AY77</accession>
<dbReference type="GO" id="GO:0003677">
    <property type="term" value="F:DNA binding"/>
    <property type="evidence" value="ECO:0007669"/>
    <property type="project" value="UniProtKB-UniRule"/>
</dbReference>
<evidence type="ECO:0000313" key="5">
    <source>
        <dbReference type="Proteomes" id="UP000287605"/>
    </source>
</evidence>
<feature type="DNA-binding region" description="H-T-H motif" evidence="2">
    <location>
        <begin position="33"/>
        <end position="52"/>
    </location>
</feature>
<dbReference type="SUPFAM" id="SSF46689">
    <property type="entry name" value="Homeodomain-like"/>
    <property type="match status" value="1"/>
</dbReference>
<dbReference type="Pfam" id="PF14278">
    <property type="entry name" value="TetR_C_8"/>
    <property type="match status" value="1"/>
</dbReference>
<dbReference type="PROSITE" id="PS50977">
    <property type="entry name" value="HTH_TETR_2"/>
    <property type="match status" value="1"/>
</dbReference>
<dbReference type="InterPro" id="IPR039532">
    <property type="entry name" value="TetR_C_Firmicutes"/>
</dbReference>
<dbReference type="InterPro" id="IPR009057">
    <property type="entry name" value="Homeodomain-like_sf"/>
</dbReference>
<dbReference type="Gene3D" id="1.10.357.10">
    <property type="entry name" value="Tetracycline Repressor, domain 2"/>
    <property type="match status" value="1"/>
</dbReference>
<name>A0A430AY77_9ENTE</name>
<protein>
    <recommendedName>
        <fullName evidence="3">HTH tetR-type domain-containing protein</fullName>
    </recommendedName>
</protein>
<comment type="caution">
    <text evidence="4">The sequence shown here is derived from an EMBL/GenBank/DDBJ whole genome shotgun (WGS) entry which is preliminary data.</text>
</comment>